<organism evidence="5 6">
    <name type="scientific">Roseovarius faecimaris</name>
    <dbReference type="NCBI Taxonomy" id="2494550"/>
    <lineage>
        <taxon>Bacteria</taxon>
        <taxon>Pseudomonadati</taxon>
        <taxon>Pseudomonadota</taxon>
        <taxon>Alphaproteobacteria</taxon>
        <taxon>Rhodobacterales</taxon>
        <taxon>Roseobacteraceae</taxon>
        <taxon>Roseovarius</taxon>
    </lineage>
</organism>
<reference evidence="5 6" key="1">
    <citation type="submission" date="2018-12" db="EMBL/GenBank/DDBJ databases">
        <title>Complete genome sequence of Roseovarius sp. MME-070.</title>
        <authorList>
            <person name="Nam Y.-D."/>
            <person name="Kang J."/>
            <person name="Chung W.-H."/>
            <person name="Park Y.S."/>
        </authorList>
    </citation>
    <scope>NUCLEOTIDE SEQUENCE [LARGE SCALE GENOMIC DNA]</scope>
    <source>
        <strain evidence="5 6">MME-070</strain>
        <plasmid evidence="6">pmme07001</plasmid>
    </source>
</reference>
<dbReference type="InterPro" id="IPR000792">
    <property type="entry name" value="Tscrpt_reg_LuxR_C"/>
</dbReference>
<proteinExistence type="predicted"/>
<evidence type="ECO:0000313" key="5">
    <source>
        <dbReference type="EMBL" id="QGX96743.1"/>
    </source>
</evidence>
<evidence type="ECO:0000313" key="6">
    <source>
        <dbReference type="Proteomes" id="UP000428330"/>
    </source>
</evidence>
<dbReference type="SUPFAM" id="SSF46894">
    <property type="entry name" value="C-terminal effector domain of the bipartite response regulators"/>
    <property type="match status" value="1"/>
</dbReference>
<evidence type="ECO:0000256" key="3">
    <source>
        <dbReference type="ARBA" id="ARBA00023163"/>
    </source>
</evidence>
<dbReference type="GO" id="GO:0006355">
    <property type="term" value="P:regulation of DNA-templated transcription"/>
    <property type="evidence" value="ECO:0007669"/>
    <property type="project" value="InterPro"/>
</dbReference>
<dbReference type="KEGG" id="rom:EI983_00025"/>
<dbReference type="EMBL" id="CP034347">
    <property type="protein sequence ID" value="QGX96743.1"/>
    <property type="molecule type" value="Genomic_DNA"/>
</dbReference>
<keyword evidence="1" id="KW-0805">Transcription regulation</keyword>
<dbReference type="GO" id="GO:0003677">
    <property type="term" value="F:DNA binding"/>
    <property type="evidence" value="ECO:0007669"/>
    <property type="project" value="UniProtKB-KW"/>
</dbReference>
<sequence>MAILAWIQKELCHAAHCASIPLKRGVQAMSLMDVAAELEQVETLDALWPRIVAALRDEGFDFVIYLTVDADFGAPVLMTTHPEIHDGGDLAGDPFLEYCCHSYAPTLTGAAFLPRYDYLPEAARAFILRAEQLGFTAGLAIPVRLQGSSRFGGFNIGTGLDAETFEARYGDGMSRLRTFCLLMHRRLEELQGSAPIFEQGFRRLMVSSPGADSGEELPELTPREREVLFLLAGGLSRKECAASCGISPHTVSDHTKSIYRKLDVRNLVEAARLTKLI</sequence>
<evidence type="ECO:0000259" key="4">
    <source>
        <dbReference type="PROSITE" id="PS50043"/>
    </source>
</evidence>
<keyword evidence="3" id="KW-0804">Transcription</keyword>
<dbReference type="Pfam" id="PF00196">
    <property type="entry name" value="GerE"/>
    <property type="match status" value="1"/>
</dbReference>
<dbReference type="SMART" id="SM00421">
    <property type="entry name" value="HTH_LUXR"/>
    <property type="match status" value="1"/>
</dbReference>
<evidence type="ECO:0000256" key="2">
    <source>
        <dbReference type="ARBA" id="ARBA00023125"/>
    </source>
</evidence>
<name>A0A6I6ILS6_9RHOB</name>
<dbReference type="InterPro" id="IPR005143">
    <property type="entry name" value="TF_LuxR_autoind-bd_dom"/>
</dbReference>
<evidence type="ECO:0000256" key="1">
    <source>
        <dbReference type="ARBA" id="ARBA00023015"/>
    </source>
</evidence>
<keyword evidence="2" id="KW-0238">DNA-binding</keyword>
<dbReference type="CDD" id="cd06170">
    <property type="entry name" value="LuxR_C_like"/>
    <property type="match status" value="1"/>
</dbReference>
<keyword evidence="5" id="KW-0614">Plasmid</keyword>
<geneLocation type="plasmid" evidence="6">
    <name>pmme07001</name>
</geneLocation>
<protein>
    <submittedName>
        <fullName evidence="5">LuxR family transcriptional regulator</fullName>
    </submittedName>
</protein>
<dbReference type="Gene3D" id="1.10.10.10">
    <property type="entry name" value="Winged helix-like DNA-binding domain superfamily/Winged helix DNA-binding domain"/>
    <property type="match status" value="1"/>
</dbReference>
<dbReference type="InterPro" id="IPR036388">
    <property type="entry name" value="WH-like_DNA-bd_sf"/>
</dbReference>
<dbReference type="AlphaFoldDB" id="A0A6I6ILS6"/>
<dbReference type="PRINTS" id="PR00038">
    <property type="entry name" value="HTHLUXR"/>
</dbReference>
<dbReference type="PANTHER" id="PTHR44688:SF16">
    <property type="entry name" value="DNA-BINDING TRANSCRIPTIONAL ACTIVATOR DEVR_DOSR"/>
    <property type="match status" value="1"/>
</dbReference>
<dbReference type="Proteomes" id="UP000428330">
    <property type="component" value="Plasmid pMME07001"/>
</dbReference>
<dbReference type="Pfam" id="PF03472">
    <property type="entry name" value="Autoind_bind"/>
    <property type="match status" value="1"/>
</dbReference>
<dbReference type="InterPro" id="IPR036693">
    <property type="entry name" value="TF_LuxR_autoind-bd_dom_sf"/>
</dbReference>
<keyword evidence="6" id="KW-1185">Reference proteome</keyword>
<dbReference type="PANTHER" id="PTHR44688">
    <property type="entry name" value="DNA-BINDING TRANSCRIPTIONAL ACTIVATOR DEVR_DOSR"/>
    <property type="match status" value="1"/>
</dbReference>
<dbReference type="OrthoDB" id="5292887at2"/>
<dbReference type="Gene3D" id="3.30.450.80">
    <property type="entry name" value="Transcription factor LuxR-like, autoinducer-binding domain"/>
    <property type="match status" value="1"/>
</dbReference>
<gene>
    <name evidence="5" type="ORF">EI983_00025</name>
</gene>
<accession>A0A6I6ILS6</accession>
<feature type="domain" description="HTH luxR-type" evidence="4">
    <location>
        <begin position="213"/>
        <end position="277"/>
    </location>
</feature>
<dbReference type="PROSITE" id="PS50043">
    <property type="entry name" value="HTH_LUXR_2"/>
    <property type="match status" value="1"/>
</dbReference>
<dbReference type="SUPFAM" id="SSF75516">
    <property type="entry name" value="Pheromone-binding domain of LuxR-like quorum-sensing transcription factors"/>
    <property type="match status" value="1"/>
</dbReference>
<dbReference type="InterPro" id="IPR016032">
    <property type="entry name" value="Sig_transdc_resp-reg_C-effctor"/>
</dbReference>